<feature type="region of interest" description="Disordered" evidence="1">
    <location>
        <begin position="1"/>
        <end position="21"/>
    </location>
</feature>
<dbReference type="OrthoDB" id="694638at2759"/>
<feature type="compositionally biased region" description="Polar residues" evidence="1">
    <location>
        <begin position="1"/>
        <end position="11"/>
    </location>
</feature>
<evidence type="ECO:0000313" key="2">
    <source>
        <dbReference type="EMBL" id="KAF5178697.1"/>
    </source>
</evidence>
<proteinExistence type="predicted"/>
<comment type="caution">
    <text evidence="2">The sequence shown here is derived from an EMBL/GenBank/DDBJ whole genome shotgun (WGS) entry which is preliminary data.</text>
</comment>
<gene>
    <name evidence="2" type="ORF">FRX31_031716</name>
</gene>
<evidence type="ECO:0000313" key="3">
    <source>
        <dbReference type="Proteomes" id="UP000554482"/>
    </source>
</evidence>
<name>A0A7J6V1K8_THATH</name>
<dbReference type="Proteomes" id="UP000554482">
    <property type="component" value="Unassembled WGS sequence"/>
</dbReference>
<protein>
    <submittedName>
        <fullName evidence="2">Uncharacterized protein</fullName>
    </submittedName>
</protein>
<keyword evidence="3" id="KW-1185">Reference proteome</keyword>
<organism evidence="2 3">
    <name type="scientific">Thalictrum thalictroides</name>
    <name type="common">Rue-anemone</name>
    <name type="synonym">Anemone thalictroides</name>
    <dbReference type="NCBI Taxonomy" id="46969"/>
    <lineage>
        <taxon>Eukaryota</taxon>
        <taxon>Viridiplantae</taxon>
        <taxon>Streptophyta</taxon>
        <taxon>Embryophyta</taxon>
        <taxon>Tracheophyta</taxon>
        <taxon>Spermatophyta</taxon>
        <taxon>Magnoliopsida</taxon>
        <taxon>Ranunculales</taxon>
        <taxon>Ranunculaceae</taxon>
        <taxon>Thalictroideae</taxon>
        <taxon>Thalictrum</taxon>
    </lineage>
</organism>
<dbReference type="AlphaFoldDB" id="A0A7J6V1K8"/>
<accession>A0A7J6V1K8</accession>
<dbReference type="EMBL" id="JABWDY010039730">
    <property type="protein sequence ID" value="KAF5178697.1"/>
    <property type="molecule type" value="Genomic_DNA"/>
</dbReference>
<evidence type="ECO:0000256" key="1">
    <source>
        <dbReference type="SAM" id="MobiDB-lite"/>
    </source>
</evidence>
<sequence length="62" mass="6926">MNKYNPGNMSHGSIGFPSGPVTVVPRSYIVNYSSNDNEDKELVRAAYQRSLRGKSEFKISQC</sequence>
<reference evidence="2 3" key="1">
    <citation type="submission" date="2020-06" db="EMBL/GenBank/DDBJ databases">
        <title>Transcriptomic and genomic resources for Thalictrum thalictroides and T. hernandezii: Facilitating candidate gene discovery in an emerging model plant lineage.</title>
        <authorList>
            <person name="Arias T."/>
            <person name="Riano-Pachon D.M."/>
            <person name="Di Stilio V.S."/>
        </authorList>
    </citation>
    <scope>NUCLEOTIDE SEQUENCE [LARGE SCALE GENOMIC DNA]</scope>
    <source>
        <strain evidence="3">cv. WT478/WT964</strain>
        <tissue evidence="2">Leaves</tissue>
    </source>
</reference>